<dbReference type="Pfam" id="PF13202">
    <property type="entry name" value="EF-hand_5"/>
    <property type="match status" value="3"/>
</dbReference>
<keyword evidence="5" id="KW-1185">Reference proteome</keyword>
<protein>
    <recommendedName>
        <fullName evidence="3">EF-hand domain-containing protein</fullName>
    </recommendedName>
</protein>
<accession>A0A8J3CPG3</accession>
<dbReference type="InterPro" id="IPR002048">
    <property type="entry name" value="EF_hand_dom"/>
</dbReference>
<dbReference type="Gene3D" id="1.10.238.10">
    <property type="entry name" value="EF-hand"/>
    <property type="match status" value="2"/>
</dbReference>
<dbReference type="InterPro" id="IPR018247">
    <property type="entry name" value="EF_Hand_1_Ca_BS"/>
</dbReference>
<evidence type="ECO:0000256" key="2">
    <source>
        <dbReference type="SAM" id="SignalP"/>
    </source>
</evidence>
<dbReference type="PROSITE" id="PS50222">
    <property type="entry name" value="EF_HAND_2"/>
    <property type="match status" value="1"/>
</dbReference>
<dbReference type="SUPFAM" id="SSF47473">
    <property type="entry name" value="EF-hand"/>
    <property type="match status" value="1"/>
</dbReference>
<dbReference type="EMBL" id="BMZG01000013">
    <property type="protein sequence ID" value="GHA78967.1"/>
    <property type="molecule type" value="Genomic_DNA"/>
</dbReference>
<dbReference type="PROSITE" id="PS00018">
    <property type="entry name" value="EF_HAND_1"/>
    <property type="match status" value="2"/>
</dbReference>
<gene>
    <name evidence="4" type="ORF">GCM10009007_20090</name>
</gene>
<dbReference type="InterPro" id="IPR011992">
    <property type="entry name" value="EF-hand-dom_pair"/>
</dbReference>
<reference evidence="4" key="1">
    <citation type="journal article" date="2014" name="Int. J. Syst. Evol. Microbiol.">
        <title>Complete genome sequence of Corynebacterium casei LMG S-19264T (=DSM 44701T), isolated from a smear-ripened cheese.</title>
        <authorList>
            <consortium name="US DOE Joint Genome Institute (JGI-PGF)"/>
            <person name="Walter F."/>
            <person name="Albersmeier A."/>
            <person name="Kalinowski J."/>
            <person name="Ruckert C."/>
        </authorList>
    </citation>
    <scope>NUCLEOTIDE SEQUENCE</scope>
    <source>
        <strain evidence="4">KCTC 32501</strain>
    </source>
</reference>
<feature type="domain" description="EF-hand" evidence="3">
    <location>
        <begin position="39"/>
        <end position="74"/>
    </location>
</feature>
<dbReference type="Proteomes" id="UP000614287">
    <property type="component" value="Unassembled WGS sequence"/>
</dbReference>
<evidence type="ECO:0000259" key="3">
    <source>
        <dbReference type="PROSITE" id="PS50222"/>
    </source>
</evidence>
<feature type="signal peptide" evidence="2">
    <location>
        <begin position="1"/>
        <end position="20"/>
    </location>
</feature>
<dbReference type="GO" id="GO:0005509">
    <property type="term" value="F:calcium ion binding"/>
    <property type="evidence" value="ECO:0007669"/>
    <property type="project" value="InterPro"/>
</dbReference>
<name>A0A8J3CPG3_9BURK</name>
<evidence type="ECO:0000313" key="4">
    <source>
        <dbReference type="EMBL" id="GHA78967.1"/>
    </source>
</evidence>
<reference evidence="4" key="2">
    <citation type="submission" date="2020-09" db="EMBL/GenBank/DDBJ databases">
        <authorList>
            <person name="Sun Q."/>
            <person name="Kim S."/>
        </authorList>
    </citation>
    <scope>NUCLEOTIDE SEQUENCE</scope>
    <source>
        <strain evidence="4">KCTC 32501</strain>
    </source>
</reference>
<evidence type="ECO:0000256" key="1">
    <source>
        <dbReference type="SAM" id="MobiDB-lite"/>
    </source>
</evidence>
<feature type="chain" id="PRO_5035221789" description="EF-hand domain-containing protein" evidence="2">
    <location>
        <begin position="21"/>
        <end position="122"/>
    </location>
</feature>
<keyword evidence="2" id="KW-0732">Signal</keyword>
<sequence>MKIRLGMLVVGIFVGGVAMAKSTDTNKDGNFSREELLAASYEKAEKKFKKADVNGDGRVTMDEIKGKKLTVAKGADQNKDGMITWDEYKAHSAQGVDKRLAKKDTNGDGMLSKEERSRKKKS</sequence>
<dbReference type="RefSeq" id="WP_189493846.1">
    <property type="nucleotide sequence ID" value="NZ_BMZG01000013.1"/>
</dbReference>
<evidence type="ECO:0000313" key="5">
    <source>
        <dbReference type="Proteomes" id="UP000614287"/>
    </source>
</evidence>
<organism evidence="4 5">
    <name type="scientific">Formosimonas limnophila</name>
    <dbReference type="NCBI Taxonomy" id="1384487"/>
    <lineage>
        <taxon>Bacteria</taxon>
        <taxon>Pseudomonadati</taxon>
        <taxon>Pseudomonadota</taxon>
        <taxon>Betaproteobacteria</taxon>
        <taxon>Burkholderiales</taxon>
        <taxon>Burkholderiaceae</taxon>
        <taxon>Formosimonas</taxon>
    </lineage>
</organism>
<proteinExistence type="predicted"/>
<feature type="region of interest" description="Disordered" evidence="1">
    <location>
        <begin position="93"/>
        <end position="122"/>
    </location>
</feature>
<comment type="caution">
    <text evidence="4">The sequence shown here is derived from an EMBL/GenBank/DDBJ whole genome shotgun (WGS) entry which is preliminary data.</text>
</comment>
<dbReference type="AlphaFoldDB" id="A0A8J3CPG3"/>